<feature type="region of interest" description="Disordered" evidence="9">
    <location>
        <begin position="1194"/>
        <end position="1355"/>
    </location>
</feature>
<feature type="compositionally biased region" description="Basic and acidic residues" evidence="9">
    <location>
        <begin position="1200"/>
        <end position="1229"/>
    </location>
</feature>
<feature type="region of interest" description="Disordered" evidence="9">
    <location>
        <begin position="1053"/>
        <end position="1072"/>
    </location>
</feature>
<feature type="compositionally biased region" description="Basic and acidic residues" evidence="9">
    <location>
        <begin position="1386"/>
        <end position="1402"/>
    </location>
</feature>
<feature type="region of interest" description="Disordered" evidence="9">
    <location>
        <begin position="247"/>
        <end position="281"/>
    </location>
</feature>
<dbReference type="OrthoDB" id="10069833at2759"/>
<gene>
    <name evidence="11" type="primary">Dab</name>
    <name evidence="11" type="ORF">Bhyg_07925</name>
</gene>
<dbReference type="PANTHER" id="PTHR47695">
    <property type="entry name" value="PID DOMAIN-CONTAINING PROTEIN"/>
    <property type="match status" value="1"/>
</dbReference>
<dbReference type="Gene3D" id="2.30.29.30">
    <property type="entry name" value="Pleckstrin-homology domain (PH domain)/Phosphotyrosine-binding domain (PTB)"/>
    <property type="match status" value="1"/>
</dbReference>
<evidence type="ECO:0000256" key="5">
    <source>
        <dbReference type="ARBA" id="ARBA00022574"/>
    </source>
</evidence>
<dbReference type="InterPro" id="IPR006020">
    <property type="entry name" value="PTB/PI_dom"/>
</dbReference>
<dbReference type="PROSITE" id="PS50082">
    <property type="entry name" value="WD_REPEATS_2"/>
    <property type="match status" value="1"/>
</dbReference>
<dbReference type="CDD" id="cd01215">
    <property type="entry name" value="PTB_Dab"/>
    <property type="match status" value="1"/>
</dbReference>
<comment type="subcellular location">
    <subcellularLocation>
        <location evidence="1">Cytoplasm</location>
    </subcellularLocation>
</comment>
<feature type="region of interest" description="Disordered" evidence="9">
    <location>
        <begin position="1620"/>
        <end position="1646"/>
    </location>
</feature>
<keyword evidence="6" id="KW-0677">Repeat</keyword>
<evidence type="ECO:0000256" key="6">
    <source>
        <dbReference type="ARBA" id="ARBA00022737"/>
    </source>
</evidence>
<feature type="non-terminal residue" evidence="11">
    <location>
        <position position="2030"/>
    </location>
</feature>
<dbReference type="GO" id="GO:0005737">
    <property type="term" value="C:cytoplasm"/>
    <property type="evidence" value="ECO:0007669"/>
    <property type="project" value="UniProtKB-SubCell"/>
</dbReference>
<evidence type="ECO:0000256" key="4">
    <source>
        <dbReference type="ARBA" id="ARBA00022553"/>
    </source>
</evidence>
<feature type="region of interest" description="Disordered" evidence="9">
    <location>
        <begin position="900"/>
        <end position="931"/>
    </location>
</feature>
<feature type="region of interest" description="Disordered" evidence="9">
    <location>
        <begin position="1374"/>
        <end position="1402"/>
    </location>
</feature>
<feature type="region of interest" description="Disordered" evidence="9">
    <location>
        <begin position="1091"/>
        <end position="1135"/>
    </location>
</feature>
<feature type="compositionally biased region" description="Basic and acidic residues" evidence="9">
    <location>
        <begin position="1627"/>
        <end position="1646"/>
    </location>
</feature>
<keyword evidence="2" id="KW-0217">Developmental protein</keyword>
<dbReference type="FunFam" id="2.30.29.30:FF:000262">
    <property type="entry name" value="Disabled, isoform F"/>
    <property type="match status" value="1"/>
</dbReference>
<evidence type="ECO:0000256" key="3">
    <source>
        <dbReference type="ARBA" id="ARBA00022490"/>
    </source>
</evidence>
<accession>A0A9Q0N5E8</accession>
<name>A0A9Q0N5E8_9DIPT</name>
<comment type="caution">
    <text evidence="11">The sequence shown here is derived from an EMBL/GenBank/DDBJ whole genome shotgun (WGS) entry which is preliminary data.</text>
</comment>
<evidence type="ECO:0000259" key="10">
    <source>
        <dbReference type="PROSITE" id="PS01179"/>
    </source>
</evidence>
<dbReference type="GO" id="GO:0030154">
    <property type="term" value="P:cell differentiation"/>
    <property type="evidence" value="ECO:0007669"/>
    <property type="project" value="UniProtKB-KW"/>
</dbReference>
<dbReference type="Proteomes" id="UP001151699">
    <property type="component" value="Chromosome B"/>
</dbReference>
<keyword evidence="4" id="KW-0597">Phosphoprotein</keyword>
<feature type="domain" description="PID" evidence="10">
    <location>
        <begin position="9"/>
        <end position="140"/>
    </location>
</feature>
<keyword evidence="5 8" id="KW-0853">WD repeat</keyword>
<sequence>RNDPGRFFGDGVTFKAKLIGILEVGEARGDRMCQEALQDLKMAIRAAGEHKQRITIHVTIDGLRLRDEKTSDSLYHHPVHKISFIAQDMSDSRAFGYIFGSPDSGHRFFGIKTDKAASQVVLAMRDLFQVVFELKKKEIELARQHIQSKTILEHQPVALSVKSSILDSSSPLSTKKSHELLANKTSQKEMSPESVADLVDLEQELSSIQRGITQMERITPGEQTATSNDADPFGDSFTHFITYNLLPPPESSKSRHSKSLKPPEEIKATMSTHPSVSATTTSLTKTLSKDDWLIKSSAIGSVTKSTLDEPIKLPSDDPQTNDLGEIQAAVPEQHIDAFTDLDPLGTGRSRPYIDKKFFFQDLKNPPKKVLKDLTEPEIVFSANFASLASNGGSSEEHLIKDTVANLESSSLLEINNKGSELNSGPVSCGDFVTNFNKTDNFLMSEQNIFKVDLDKHKTDDPIIGNNKALLVTDNDPFSPRMKKFDPFEEDFSKSPLDPFEFNFATKAKPTVLPDTKIVNDDSGKIHIDKRITNFNGPLQVNLPPESYSVYMTHKSVPRYNSDASDSSLARNRPNVFKQNTVDVISSISSKKMKPHLFSQKYTKRDSNSINMRRLQESDSLSENEAPEPPPRPDSSSHAEPPPLPPKKQFSDIVIRPSPLSINRDSCRYDYISQSRRNQQNDQNSPALPLPSRKVTRTESSFPGPGRPAKPVKDEDEYLTPITSKGDLPILLPPPQRASAKNRGRRLQEPTSATTQSTTNIKAEKSIDISLPDITLTQLLTLGIDDLAAKLNVPSNKLSTMNIVELTQYLSAFIETSSQKSIPQPDPPVESETKSDALFKVSFDDSNEATFVAKFDDNFGETNSCFVPNFHNFNEKAAVIQTNHSSVDRYAVFRMMDQELKTQEDDEPQNDTSSFSDNDSNEEPVASADHIPRIDTKITQAISQAKDRYAALRDIILVEDLFDKSTPLPMKKQKDEEVDPAENNGLNDDSDNKATDNENESSPEINISINLDEENDALTDLKPSPILGSRDDLEIDEYMNRAISNLSLDSRDHLSPGISKSPVANSQNASTSPIRIQKQQHLLLQITHPSLSDVSTSPIPTQKSPINMEAIPKSPLSKPSTENINNSSMSRSPIPTNEDVTSLLESMKQVSTTDAVLPSSPQKSKTVSSEIQPIPVVAESWAVFDTITETSVNTTIKSPKQKNELGKETVDSPCSSDEKNEWKTEEEYQRRWPRGHTSSSSRDLSPWDDDGQPERGRRGLHPDRHGFYMRHARRMHSGDDDYEYEEEIEKSNREKRLKSSALRIRDSFDTAEAQKWYRSKNSSWSPQDDDENGEQGGRSFERSCYERSTYGPPYEKRDYRKDYKMYDKKKYYRDQDRPSYDFDDYGDENRKGYYDDYDPRSKSQKDYVEFEPEFKRPSHRNLKDFFYKVDKRSFDRESCESYDSAGRRRKSFGSGDMYGSADSREDFRERYTSAEKIRVIRKGQKQRSIEEYEQDSEGDLVLRRGPGDTRSLQRPALTRPRKSSGSSPWDGEELTPTSSQKSWKRPASASESERRLAENRRSLTHTLPGSDGEKDKRFRKKIRSRGKDGGDGRSNYSTMRYISAHRSSELEYEVANYENEPNYRMPRRKQEALRTSDRRKKDSSFSFDRNMESTHKFSRSSRDVYYANEKEDLDEYVDDGSKNARSIRNEYEYDDYEETPRSMNSGKFTFDDEQGFENGKQFILKQLKKLRFMPEFNILQQLVMRKLRMIIATTNVNKLVPMDENNSVIYGLESQARSLSPQIAEPKEIRFFIATQTLKPTNQLHLVELNENSSSLSAKIFAHPLGEVWKLNSSPHDPRVLVSTYSCQKGSQVVMQSALLRLPESLENTENKEYLSFESTDILDTQAQGNEIKTTEFHPTDSNKLATHHQGNQFVCLYDCGIRSYDIRDPNHCAWQIEDGQFIRDLDCNPNKQCLLVTGGDDGTLKIWDTRSNKEPVFNYLSAFPLDTLETTSEASFSVFCVSSPSTFPPVSKSPTLFLNLSYLKKIAAAN</sequence>
<keyword evidence="12" id="KW-1185">Reference proteome</keyword>
<feature type="repeat" description="WD" evidence="8">
    <location>
        <begin position="1954"/>
        <end position="1977"/>
    </location>
</feature>
<feature type="compositionally biased region" description="Low complexity" evidence="9">
    <location>
        <begin position="673"/>
        <end position="684"/>
    </location>
</feature>
<feature type="region of interest" description="Disordered" evidence="9">
    <location>
        <begin position="1433"/>
        <end position="1606"/>
    </location>
</feature>
<feature type="compositionally biased region" description="Polar residues" evidence="9">
    <location>
        <begin position="1061"/>
        <end position="1072"/>
    </location>
</feature>
<dbReference type="InterPro" id="IPR019775">
    <property type="entry name" value="WD40_repeat_CS"/>
</dbReference>
<dbReference type="InterPro" id="IPR001680">
    <property type="entry name" value="WD40_rpt"/>
</dbReference>
<dbReference type="Gene3D" id="2.130.10.10">
    <property type="entry name" value="YVTN repeat-like/Quinoprotein amine dehydrogenase"/>
    <property type="match status" value="1"/>
</dbReference>
<feature type="region of interest" description="Disordered" evidence="9">
    <location>
        <begin position="595"/>
        <end position="660"/>
    </location>
</feature>
<keyword evidence="3" id="KW-0963">Cytoplasm</keyword>
<feature type="compositionally biased region" description="Basic and acidic residues" evidence="9">
    <location>
        <begin position="1251"/>
        <end position="1265"/>
    </location>
</feature>
<proteinExistence type="predicted"/>
<evidence type="ECO:0000256" key="1">
    <source>
        <dbReference type="ARBA" id="ARBA00004496"/>
    </source>
</evidence>
<dbReference type="SMART" id="SM00462">
    <property type="entry name" value="PTB"/>
    <property type="match status" value="1"/>
</dbReference>
<organism evidence="11 12">
    <name type="scientific">Pseudolycoriella hygida</name>
    <dbReference type="NCBI Taxonomy" id="35572"/>
    <lineage>
        <taxon>Eukaryota</taxon>
        <taxon>Metazoa</taxon>
        <taxon>Ecdysozoa</taxon>
        <taxon>Arthropoda</taxon>
        <taxon>Hexapoda</taxon>
        <taxon>Insecta</taxon>
        <taxon>Pterygota</taxon>
        <taxon>Neoptera</taxon>
        <taxon>Endopterygota</taxon>
        <taxon>Diptera</taxon>
        <taxon>Nematocera</taxon>
        <taxon>Sciaroidea</taxon>
        <taxon>Sciaridae</taxon>
        <taxon>Pseudolycoriella</taxon>
    </lineage>
</organism>
<dbReference type="SMART" id="SM00320">
    <property type="entry name" value="WD40"/>
    <property type="match status" value="2"/>
</dbReference>
<evidence type="ECO:0000256" key="7">
    <source>
        <dbReference type="ARBA" id="ARBA00022782"/>
    </source>
</evidence>
<evidence type="ECO:0000313" key="11">
    <source>
        <dbReference type="EMBL" id="KAJ6642969.1"/>
    </source>
</evidence>
<dbReference type="PANTHER" id="PTHR47695:SF3">
    <property type="entry name" value="PID DOMAIN-CONTAINING PROTEIN"/>
    <property type="match status" value="1"/>
</dbReference>
<dbReference type="InterPro" id="IPR015943">
    <property type="entry name" value="WD40/YVTN_repeat-like_dom_sf"/>
</dbReference>
<evidence type="ECO:0000313" key="12">
    <source>
        <dbReference type="Proteomes" id="UP001151699"/>
    </source>
</evidence>
<dbReference type="PROSITE" id="PS01179">
    <property type="entry name" value="PID"/>
    <property type="match status" value="1"/>
</dbReference>
<evidence type="ECO:0000256" key="2">
    <source>
        <dbReference type="ARBA" id="ARBA00022473"/>
    </source>
</evidence>
<feature type="compositionally biased region" description="Polar residues" evidence="9">
    <location>
        <begin position="748"/>
        <end position="758"/>
    </location>
</feature>
<dbReference type="Pfam" id="PF00640">
    <property type="entry name" value="PID"/>
    <property type="match status" value="1"/>
</dbReference>
<feature type="region of interest" description="Disordered" evidence="9">
    <location>
        <begin position="673"/>
        <end position="758"/>
    </location>
</feature>
<feature type="compositionally biased region" description="Basic and acidic residues" evidence="9">
    <location>
        <begin position="1550"/>
        <end position="1560"/>
    </location>
</feature>
<keyword evidence="7" id="KW-0221">Differentiation</keyword>
<feature type="region of interest" description="Disordered" evidence="9">
    <location>
        <begin position="966"/>
        <end position="1002"/>
    </location>
</feature>
<feature type="compositionally biased region" description="Polar residues" evidence="9">
    <location>
        <begin position="1116"/>
        <end position="1135"/>
    </location>
</feature>
<dbReference type="InterPro" id="IPR048561">
    <property type="entry name" value="Dab_PTB"/>
</dbReference>
<protein>
    <submittedName>
        <fullName evidence="11">Protein disabled</fullName>
    </submittedName>
</protein>
<dbReference type="InterPro" id="IPR011993">
    <property type="entry name" value="PH-like_dom_sf"/>
</dbReference>
<feature type="compositionally biased region" description="Basic and acidic residues" evidence="9">
    <location>
        <begin position="1461"/>
        <end position="1477"/>
    </location>
</feature>
<dbReference type="SUPFAM" id="SSF101908">
    <property type="entry name" value="Putative isomerase YbhE"/>
    <property type="match status" value="1"/>
</dbReference>
<reference evidence="11" key="1">
    <citation type="submission" date="2022-07" db="EMBL/GenBank/DDBJ databases">
        <authorList>
            <person name="Trinca V."/>
            <person name="Uliana J.V.C."/>
            <person name="Torres T.T."/>
            <person name="Ward R.J."/>
            <person name="Monesi N."/>
        </authorList>
    </citation>
    <scope>NUCLEOTIDE SEQUENCE</scope>
    <source>
        <strain evidence="11">HSMRA1968</strain>
        <tissue evidence="11">Whole embryos</tissue>
    </source>
</reference>
<dbReference type="PROSITE" id="PS00678">
    <property type="entry name" value="WD_REPEATS_1"/>
    <property type="match status" value="1"/>
</dbReference>
<dbReference type="EMBL" id="WJQU01000002">
    <property type="protein sequence ID" value="KAJ6642969.1"/>
    <property type="molecule type" value="Genomic_DNA"/>
</dbReference>
<evidence type="ECO:0000256" key="8">
    <source>
        <dbReference type="PROSITE-ProRule" id="PRU00221"/>
    </source>
</evidence>
<feature type="compositionally biased region" description="Polar residues" evidence="9">
    <location>
        <begin position="1091"/>
        <end position="1104"/>
    </location>
</feature>
<evidence type="ECO:0000256" key="9">
    <source>
        <dbReference type="SAM" id="MobiDB-lite"/>
    </source>
</evidence>
<feature type="non-terminal residue" evidence="11">
    <location>
        <position position="1"/>
    </location>
</feature>
<dbReference type="SUPFAM" id="SSF50729">
    <property type="entry name" value="PH domain-like"/>
    <property type="match status" value="1"/>
</dbReference>
<feature type="compositionally biased region" description="Polar residues" evidence="9">
    <location>
        <begin position="269"/>
        <end position="278"/>
    </location>
</feature>